<accession>A0AA35M4Q7</accession>
<dbReference type="Proteomes" id="UP001160390">
    <property type="component" value="Unassembled WGS sequence"/>
</dbReference>
<comment type="caution">
    <text evidence="2">The sequence shown here is derived from an EMBL/GenBank/DDBJ whole genome shotgun (WGS) entry which is preliminary data.</text>
</comment>
<keyword evidence="3" id="KW-1185">Reference proteome</keyword>
<evidence type="ECO:0000256" key="1">
    <source>
        <dbReference type="SAM" id="MobiDB-lite"/>
    </source>
</evidence>
<dbReference type="EMBL" id="CABFNP030001012">
    <property type="protein sequence ID" value="CAI6090502.1"/>
    <property type="molecule type" value="Genomic_DNA"/>
</dbReference>
<name>A0AA35M4Q7_9HYPO</name>
<organism evidence="2 3">
    <name type="scientific">Clonostachys chloroleuca</name>
    <dbReference type="NCBI Taxonomy" id="1926264"/>
    <lineage>
        <taxon>Eukaryota</taxon>
        <taxon>Fungi</taxon>
        <taxon>Dikarya</taxon>
        <taxon>Ascomycota</taxon>
        <taxon>Pezizomycotina</taxon>
        <taxon>Sordariomycetes</taxon>
        <taxon>Hypocreomycetidae</taxon>
        <taxon>Hypocreales</taxon>
        <taxon>Bionectriaceae</taxon>
        <taxon>Clonostachys</taxon>
    </lineage>
</organism>
<dbReference type="AlphaFoldDB" id="A0AA35M4Q7"/>
<reference evidence="2" key="1">
    <citation type="submission" date="2023-01" db="EMBL/GenBank/DDBJ databases">
        <authorList>
            <person name="Piombo E."/>
        </authorList>
    </citation>
    <scope>NUCLEOTIDE SEQUENCE</scope>
</reference>
<protein>
    <submittedName>
        <fullName evidence="2">Uncharacterized protein</fullName>
    </submittedName>
</protein>
<feature type="non-terminal residue" evidence="2">
    <location>
        <position position="1"/>
    </location>
</feature>
<evidence type="ECO:0000313" key="2">
    <source>
        <dbReference type="EMBL" id="CAI6090502.1"/>
    </source>
</evidence>
<gene>
    <name evidence="2" type="ORF">CCHLO57077_00002125</name>
</gene>
<evidence type="ECO:0000313" key="3">
    <source>
        <dbReference type="Proteomes" id="UP001160390"/>
    </source>
</evidence>
<proteinExistence type="predicted"/>
<sequence length="300" mass="32177">PERASQDLHEFPDILEPRVQRDRRHPDHVGLPLITHGAVLLERDNDAVQQSLGQQHAQLRAPLRRVARREYLEELLARLGVHLVEQVLGVRREHERLAAQVPHRRLAEHGQRAGQRGQVDGGGVPADDDALGVSVGLLDPREEEESGLVGVLVDGGDDLLGGDEEVLVWLDLDHALLRAQAVPGDLALDGVVVAGEGPPLEDDLVALLGGLVEAGHHEVQVGRERVHDDNLVRGATDDVGRLLGTVGGHVLPIRQGRVPQVGEVATDADGGPCLELGIDVLADSFGLGAQRVTHKVDALL</sequence>
<feature type="region of interest" description="Disordered" evidence="1">
    <location>
        <begin position="106"/>
        <end position="125"/>
    </location>
</feature>